<dbReference type="Pfam" id="PF00005">
    <property type="entry name" value="ABC_tran"/>
    <property type="match status" value="1"/>
</dbReference>
<feature type="domain" description="ABC transporter" evidence="6">
    <location>
        <begin position="2"/>
        <end position="235"/>
    </location>
</feature>
<sequence>MLRVRGLRVFYGRIQAVKGISFHVHRGETVAFIGPNGAGKSSVLMALSGVTRKEGEITLEGRDISRLSPYALVKEGIVQVPEGRQVFSSLTVEENLLLGGFSKRGDKKWMRETMEWVYHLFPLLPERRKQLAGSLSGGEQQMLALGRALMGDPRLLLLDEPSLGLAPVIVEEIYKTLKELRKERSMSIILVEQNAPLALEFAHRAYVMESGAIVLSGETEMLLSDDTVLDVYLGRAREDFFD</sequence>
<evidence type="ECO:0000256" key="5">
    <source>
        <dbReference type="ARBA" id="ARBA00022970"/>
    </source>
</evidence>
<keyword evidence="3" id="KW-0547">Nucleotide-binding</keyword>
<dbReference type="InterPro" id="IPR003593">
    <property type="entry name" value="AAA+_ATPase"/>
</dbReference>
<dbReference type="GO" id="GO:0005524">
    <property type="term" value="F:ATP binding"/>
    <property type="evidence" value="ECO:0007669"/>
    <property type="project" value="UniProtKB-KW"/>
</dbReference>
<dbReference type="AlphaFoldDB" id="A0A7C0U5U5"/>
<dbReference type="Gene3D" id="3.40.50.300">
    <property type="entry name" value="P-loop containing nucleotide triphosphate hydrolases"/>
    <property type="match status" value="1"/>
</dbReference>
<dbReference type="GO" id="GO:0016887">
    <property type="term" value="F:ATP hydrolysis activity"/>
    <property type="evidence" value="ECO:0007669"/>
    <property type="project" value="InterPro"/>
</dbReference>
<dbReference type="PROSITE" id="PS50893">
    <property type="entry name" value="ABC_TRANSPORTER_2"/>
    <property type="match status" value="1"/>
</dbReference>
<gene>
    <name evidence="7" type="ORF">ENF32_00415</name>
</gene>
<dbReference type="InterPro" id="IPR027417">
    <property type="entry name" value="P-loop_NTPase"/>
</dbReference>
<keyword evidence="5" id="KW-0029">Amino-acid transport</keyword>
<accession>A0A7C0U5U5</accession>
<keyword evidence="2" id="KW-0813">Transport</keyword>
<dbReference type="InterPro" id="IPR003439">
    <property type="entry name" value="ABC_transporter-like_ATP-bd"/>
</dbReference>
<protein>
    <submittedName>
        <fullName evidence="7">ABC transporter ATP-binding protein</fullName>
    </submittedName>
</protein>
<dbReference type="CDD" id="cd03224">
    <property type="entry name" value="ABC_TM1139_LivF_branched"/>
    <property type="match status" value="1"/>
</dbReference>
<comment type="similarity">
    <text evidence="1">Belongs to the ABC transporter superfamily.</text>
</comment>
<dbReference type="Proteomes" id="UP000885690">
    <property type="component" value="Unassembled WGS sequence"/>
</dbReference>
<comment type="caution">
    <text evidence="7">The sequence shown here is derived from an EMBL/GenBank/DDBJ whole genome shotgun (WGS) entry which is preliminary data.</text>
</comment>
<evidence type="ECO:0000313" key="7">
    <source>
        <dbReference type="EMBL" id="HDD52521.1"/>
    </source>
</evidence>
<dbReference type="PANTHER" id="PTHR43820:SF4">
    <property type="entry name" value="HIGH-AFFINITY BRANCHED-CHAIN AMINO ACID TRANSPORT ATP-BINDING PROTEIN LIVF"/>
    <property type="match status" value="1"/>
</dbReference>
<keyword evidence="4 7" id="KW-0067">ATP-binding</keyword>
<proteinExistence type="inferred from homology"/>
<dbReference type="SUPFAM" id="SSF52540">
    <property type="entry name" value="P-loop containing nucleoside triphosphate hydrolases"/>
    <property type="match status" value="1"/>
</dbReference>
<dbReference type="EMBL" id="DQWS01000018">
    <property type="protein sequence ID" value="HDD52521.1"/>
    <property type="molecule type" value="Genomic_DNA"/>
</dbReference>
<dbReference type="PROSITE" id="PS00211">
    <property type="entry name" value="ABC_TRANSPORTER_1"/>
    <property type="match status" value="1"/>
</dbReference>
<dbReference type="SMART" id="SM00382">
    <property type="entry name" value="AAA"/>
    <property type="match status" value="1"/>
</dbReference>
<evidence type="ECO:0000256" key="4">
    <source>
        <dbReference type="ARBA" id="ARBA00022840"/>
    </source>
</evidence>
<dbReference type="InterPro" id="IPR052156">
    <property type="entry name" value="BCAA_Transport_ATP-bd_LivF"/>
</dbReference>
<evidence type="ECO:0000259" key="6">
    <source>
        <dbReference type="PROSITE" id="PS50893"/>
    </source>
</evidence>
<organism evidence="7">
    <name type="scientific">Thermosulfidibacter takaii</name>
    <dbReference type="NCBI Taxonomy" id="412593"/>
    <lineage>
        <taxon>Bacteria</taxon>
        <taxon>Pseudomonadati</taxon>
        <taxon>Thermosulfidibacterota</taxon>
        <taxon>Thermosulfidibacteria</taxon>
        <taxon>Thermosulfidibacterales</taxon>
        <taxon>Thermosulfidibacteraceae</taxon>
    </lineage>
</organism>
<evidence type="ECO:0000256" key="1">
    <source>
        <dbReference type="ARBA" id="ARBA00005417"/>
    </source>
</evidence>
<name>A0A7C0U5U5_9BACT</name>
<dbReference type="GO" id="GO:0015807">
    <property type="term" value="P:L-amino acid transport"/>
    <property type="evidence" value="ECO:0007669"/>
    <property type="project" value="TreeGrafter"/>
</dbReference>
<evidence type="ECO:0000256" key="3">
    <source>
        <dbReference type="ARBA" id="ARBA00022741"/>
    </source>
</evidence>
<reference evidence="7" key="1">
    <citation type="journal article" date="2020" name="mSystems">
        <title>Genome- and Community-Level Interaction Insights into Carbon Utilization and Element Cycling Functions of Hydrothermarchaeota in Hydrothermal Sediment.</title>
        <authorList>
            <person name="Zhou Z."/>
            <person name="Liu Y."/>
            <person name="Xu W."/>
            <person name="Pan J."/>
            <person name="Luo Z.H."/>
            <person name="Li M."/>
        </authorList>
    </citation>
    <scope>NUCLEOTIDE SEQUENCE [LARGE SCALE GENOMIC DNA]</scope>
    <source>
        <strain evidence="7">HyVt-115</strain>
    </source>
</reference>
<evidence type="ECO:0000256" key="2">
    <source>
        <dbReference type="ARBA" id="ARBA00022448"/>
    </source>
</evidence>
<dbReference type="GO" id="GO:0015658">
    <property type="term" value="F:branched-chain amino acid transmembrane transporter activity"/>
    <property type="evidence" value="ECO:0007669"/>
    <property type="project" value="TreeGrafter"/>
</dbReference>
<dbReference type="InterPro" id="IPR017871">
    <property type="entry name" value="ABC_transporter-like_CS"/>
</dbReference>
<dbReference type="PANTHER" id="PTHR43820">
    <property type="entry name" value="HIGH-AFFINITY BRANCHED-CHAIN AMINO ACID TRANSPORT ATP-BINDING PROTEIN LIVF"/>
    <property type="match status" value="1"/>
</dbReference>